<proteinExistence type="predicted"/>
<feature type="compositionally biased region" description="Basic and acidic residues" evidence="1">
    <location>
        <begin position="40"/>
        <end position="70"/>
    </location>
</feature>
<dbReference type="Proteomes" id="UP001295469">
    <property type="component" value="Chromosome A01"/>
</dbReference>
<feature type="region of interest" description="Disordered" evidence="1">
    <location>
        <begin position="1"/>
        <end position="70"/>
    </location>
</feature>
<reference evidence="2" key="1">
    <citation type="submission" date="2021-01" db="EMBL/GenBank/DDBJ databases">
        <authorList>
            <consortium name="Genoscope - CEA"/>
            <person name="William W."/>
        </authorList>
    </citation>
    <scope>NUCLEOTIDE SEQUENCE</scope>
</reference>
<organism evidence="2">
    <name type="scientific">Brassica napus</name>
    <name type="common">Rape</name>
    <dbReference type="NCBI Taxonomy" id="3708"/>
    <lineage>
        <taxon>Eukaryota</taxon>
        <taxon>Viridiplantae</taxon>
        <taxon>Streptophyta</taxon>
        <taxon>Embryophyta</taxon>
        <taxon>Tracheophyta</taxon>
        <taxon>Spermatophyta</taxon>
        <taxon>Magnoliopsida</taxon>
        <taxon>eudicotyledons</taxon>
        <taxon>Gunneridae</taxon>
        <taxon>Pentapetalae</taxon>
        <taxon>rosids</taxon>
        <taxon>malvids</taxon>
        <taxon>Brassicales</taxon>
        <taxon>Brassicaceae</taxon>
        <taxon>Brassiceae</taxon>
        <taxon>Brassica</taxon>
    </lineage>
</organism>
<gene>
    <name evidence="2" type="ORF">DARMORV10_A01P33490.1</name>
</gene>
<sequence length="70" mass="8106">MPLKEKTRTPIKKQRRQRTSEFGGRGEVKRGTGGDLSKVSGRDERDSKKREERIMETKRTSSQKEVEQAD</sequence>
<dbReference type="EMBL" id="HG994355">
    <property type="protein sequence ID" value="CAF2153676.1"/>
    <property type="molecule type" value="Genomic_DNA"/>
</dbReference>
<protein>
    <submittedName>
        <fullName evidence="2">(rape) hypothetical protein</fullName>
    </submittedName>
</protein>
<name>A0A816Y2I2_BRANA</name>
<evidence type="ECO:0000313" key="2">
    <source>
        <dbReference type="EMBL" id="CAF2153676.1"/>
    </source>
</evidence>
<dbReference type="AlphaFoldDB" id="A0A816Y2I2"/>
<evidence type="ECO:0000256" key="1">
    <source>
        <dbReference type="SAM" id="MobiDB-lite"/>
    </source>
</evidence>
<accession>A0A816Y2I2</accession>